<dbReference type="AlphaFoldDB" id="A0AAQ3SDH2"/>
<dbReference type="CDD" id="cd09272">
    <property type="entry name" value="RNase_HI_RT_Ty1"/>
    <property type="match status" value="1"/>
</dbReference>
<proteinExistence type="predicted"/>
<organism evidence="2 3">
    <name type="scientific">Vigna mungo</name>
    <name type="common">Black gram</name>
    <name type="synonym">Phaseolus mungo</name>
    <dbReference type="NCBI Taxonomy" id="3915"/>
    <lineage>
        <taxon>Eukaryota</taxon>
        <taxon>Viridiplantae</taxon>
        <taxon>Streptophyta</taxon>
        <taxon>Embryophyta</taxon>
        <taxon>Tracheophyta</taxon>
        <taxon>Spermatophyta</taxon>
        <taxon>Magnoliopsida</taxon>
        <taxon>eudicotyledons</taxon>
        <taxon>Gunneridae</taxon>
        <taxon>Pentapetalae</taxon>
        <taxon>rosids</taxon>
        <taxon>fabids</taxon>
        <taxon>Fabales</taxon>
        <taxon>Fabaceae</taxon>
        <taxon>Papilionoideae</taxon>
        <taxon>50 kb inversion clade</taxon>
        <taxon>NPAAA clade</taxon>
        <taxon>indigoferoid/millettioid clade</taxon>
        <taxon>Phaseoleae</taxon>
        <taxon>Vigna</taxon>
    </lineage>
</organism>
<dbReference type="Proteomes" id="UP001374535">
    <property type="component" value="Chromosome 1"/>
</dbReference>
<protein>
    <recommendedName>
        <fullName evidence="1">Reverse transcriptase Ty1/copia-type domain-containing protein</fullName>
    </recommendedName>
</protein>
<dbReference type="InterPro" id="IPR043502">
    <property type="entry name" value="DNA/RNA_pol_sf"/>
</dbReference>
<dbReference type="InterPro" id="IPR013103">
    <property type="entry name" value="RVT_2"/>
</dbReference>
<dbReference type="PANTHER" id="PTHR11439">
    <property type="entry name" value="GAG-POL-RELATED RETROTRANSPOSON"/>
    <property type="match status" value="1"/>
</dbReference>
<dbReference type="PANTHER" id="PTHR11439:SF522">
    <property type="entry name" value="REVERSE TRANSCRIPTASE TY1_COPIA-TYPE DOMAIN-CONTAINING PROTEIN"/>
    <property type="match status" value="1"/>
</dbReference>
<reference evidence="2 3" key="1">
    <citation type="journal article" date="2023" name="Life. Sci Alliance">
        <title>Evolutionary insights into 3D genome organization and epigenetic landscape of Vigna mungo.</title>
        <authorList>
            <person name="Junaid A."/>
            <person name="Singh B."/>
            <person name="Bhatia S."/>
        </authorList>
    </citation>
    <scope>NUCLEOTIDE SEQUENCE [LARGE SCALE GENOMIC DNA]</scope>
    <source>
        <strain evidence="2">Urdbean</strain>
    </source>
</reference>
<name>A0AAQ3SDH2_VIGMU</name>
<dbReference type="Pfam" id="PF07727">
    <property type="entry name" value="RVT_2"/>
    <property type="match status" value="2"/>
</dbReference>
<dbReference type="SUPFAM" id="SSF56672">
    <property type="entry name" value="DNA/RNA polymerases"/>
    <property type="match status" value="1"/>
</dbReference>
<keyword evidence="3" id="KW-1185">Reference proteome</keyword>
<accession>A0AAQ3SDH2</accession>
<sequence>MIGAARKIFDSLIAFDIRGSDVSSLNIGNTIVEPVMQFNDDSNNVVQTIDHLSRVSTRQRKPPTYLSAYDCPTLSSTNISYSTPYQLHSYLSYSNHSNSHTTFCMSLSATIEPTSFKEACEHDHWQQAMLAEIQVLQRNCTWSLVKLPPNKKVVGCKWDYKTKLNAAGSIERHKARLNFSPIVKLTTVRFLISIVVSCNWFLYQLDVDNAFLHGDLDEDWNSKLTSAFISYGFSQSFVDHSMFNRHYSDSFIALLVYVDDIAIDDVKQFLHHKFSIKDLGSLKFLLGFEVAQSQQGLVLNQRKYCLEILAEFGLTGCKPATSPSNPTVKLRDDEGDLVSDPTAYRRLVAMTISSPCCIQNSEIPQRLFGSSTEAEYRALWLKNIVDDLCLQIPFPFPTFYDNQSAIQLAKNPSFHERTKHIKVDCYLIRAKILDGLIVISHVPSKHQLADMLTKSLYPGPFHDNLSKVGLLNIHHPS</sequence>
<feature type="domain" description="Reverse transcriptase Ty1/copia-type" evidence="1">
    <location>
        <begin position="140"/>
        <end position="218"/>
    </location>
</feature>
<evidence type="ECO:0000313" key="2">
    <source>
        <dbReference type="EMBL" id="WVZ26387.1"/>
    </source>
</evidence>
<dbReference type="EMBL" id="CP144700">
    <property type="protein sequence ID" value="WVZ26387.1"/>
    <property type="molecule type" value="Genomic_DNA"/>
</dbReference>
<gene>
    <name evidence="2" type="ORF">V8G54_004931</name>
</gene>
<evidence type="ECO:0000259" key="1">
    <source>
        <dbReference type="Pfam" id="PF07727"/>
    </source>
</evidence>
<evidence type="ECO:0000313" key="3">
    <source>
        <dbReference type="Proteomes" id="UP001374535"/>
    </source>
</evidence>
<feature type="domain" description="Reverse transcriptase Ty1/copia-type" evidence="1">
    <location>
        <begin position="220"/>
        <end position="324"/>
    </location>
</feature>